<dbReference type="HAMAP" id="MF_00226_B">
    <property type="entry name" value="CinA_B"/>
    <property type="match status" value="1"/>
</dbReference>
<dbReference type="InterPro" id="IPR036653">
    <property type="entry name" value="CinA-like_C"/>
</dbReference>
<dbReference type="NCBIfam" id="TIGR00177">
    <property type="entry name" value="molyb_syn"/>
    <property type="match status" value="1"/>
</dbReference>
<dbReference type="Gene3D" id="3.40.980.10">
    <property type="entry name" value="MoaB/Mog-like domain"/>
    <property type="match status" value="1"/>
</dbReference>
<dbReference type="NCBIfam" id="TIGR00200">
    <property type="entry name" value="cinA_nterm"/>
    <property type="match status" value="1"/>
</dbReference>
<sequence length="418" mass="45049">MQVSVIVIGDELLLGQVTDTNSGEIARHIAPYGWEVNDVQTVGDEAHEIRRAIDRAFELTDVILTTGGLGPTKDDITKRVLCDYFGGELVEDHSVLENVMKVINAKGFKLNKLTAAQAIVPTSCRVIQNRVGTAPIMWFERDGKVLVAMPGVPFETREMFQSEVFPQLREKFNTDVDIEHAVLMVTDYTESGLAEKLAPWEDSLPPYLHLAYLPKPGLIRLRIDGAHNDKNFIISEVRRATAELKRILGDAILATEDLTPAQILLQECRKRGLTLATAESCTGGNIAHEITLVPGSSDVFVGSVVSYSNGIKTGVLGVSAKTLNDNGAVSLPVVREMSAGALRVTGAKVAIATSGIAGPRGGSEAKPVGTVCISTSVITTKGTLSRAETFHFAGTRQRIIESATTRALIKAVKHLRSV</sequence>
<dbReference type="SMART" id="SM00852">
    <property type="entry name" value="MoCF_biosynth"/>
    <property type="match status" value="1"/>
</dbReference>
<dbReference type="Gene3D" id="3.90.950.20">
    <property type="entry name" value="CinA-like"/>
    <property type="match status" value="1"/>
</dbReference>
<dbReference type="CDD" id="cd00885">
    <property type="entry name" value="cinA"/>
    <property type="match status" value="1"/>
</dbReference>
<dbReference type="PIRSF" id="PIRSF006728">
    <property type="entry name" value="CinA"/>
    <property type="match status" value="1"/>
</dbReference>
<dbReference type="SUPFAM" id="SSF53218">
    <property type="entry name" value="Molybdenum cofactor biosynthesis proteins"/>
    <property type="match status" value="1"/>
</dbReference>
<gene>
    <name evidence="3" type="ORF">E7747_07905</name>
</gene>
<dbReference type="InterPro" id="IPR001453">
    <property type="entry name" value="MoaB/Mog_dom"/>
</dbReference>
<feature type="domain" description="MoaB/Mog" evidence="2">
    <location>
        <begin position="4"/>
        <end position="171"/>
    </location>
</feature>
<proteinExistence type="inferred from homology"/>
<dbReference type="Pfam" id="PF18146">
    <property type="entry name" value="CinA_KH"/>
    <property type="match status" value="1"/>
</dbReference>
<dbReference type="InterPro" id="IPR036425">
    <property type="entry name" value="MoaB/Mog-like_dom_sf"/>
</dbReference>
<dbReference type="InterPro" id="IPR008136">
    <property type="entry name" value="CinA_C"/>
</dbReference>
<dbReference type="AlphaFoldDB" id="A0A4P7W2M0"/>
<comment type="similarity">
    <text evidence="1">Belongs to the CinA family.</text>
</comment>
<dbReference type="Pfam" id="PF00994">
    <property type="entry name" value="MoCF_biosynth"/>
    <property type="match status" value="1"/>
</dbReference>
<evidence type="ECO:0000259" key="2">
    <source>
        <dbReference type="SMART" id="SM00852"/>
    </source>
</evidence>
<dbReference type="Pfam" id="PF02464">
    <property type="entry name" value="CinA"/>
    <property type="match status" value="1"/>
</dbReference>
<name>A0A4P7W2M0_9BACT</name>
<dbReference type="PANTHER" id="PTHR13939">
    <property type="entry name" value="NICOTINAMIDE-NUCLEOTIDE AMIDOHYDROLASE PNCC"/>
    <property type="match status" value="1"/>
</dbReference>
<evidence type="ECO:0000256" key="1">
    <source>
        <dbReference type="HAMAP-Rule" id="MF_00226"/>
    </source>
</evidence>
<protein>
    <recommendedName>
        <fullName evidence="1">CinA-like protein</fullName>
    </recommendedName>
</protein>
<dbReference type="KEGG" id="ddb:E7747_07905"/>
<keyword evidence="4" id="KW-1185">Reference proteome</keyword>
<dbReference type="InterPro" id="IPR008135">
    <property type="entry name" value="Competence-induced_CinA"/>
</dbReference>
<dbReference type="Proteomes" id="UP000297149">
    <property type="component" value="Chromosome"/>
</dbReference>
<dbReference type="SUPFAM" id="SSF142433">
    <property type="entry name" value="CinA-like"/>
    <property type="match status" value="1"/>
</dbReference>
<dbReference type="InterPro" id="IPR050101">
    <property type="entry name" value="CinA"/>
</dbReference>
<dbReference type="RefSeq" id="WP_136415255.1">
    <property type="nucleotide sequence ID" value="NZ_CAXHQF010000003.1"/>
</dbReference>
<evidence type="ECO:0000313" key="3">
    <source>
        <dbReference type="EMBL" id="QCD42206.1"/>
    </source>
</evidence>
<dbReference type="PANTHER" id="PTHR13939:SF0">
    <property type="entry name" value="NMN AMIDOHYDROLASE-LIKE PROTEIN YFAY"/>
    <property type="match status" value="1"/>
</dbReference>
<dbReference type="InterPro" id="IPR041424">
    <property type="entry name" value="CinA_KH"/>
</dbReference>
<organism evidence="3 4">
    <name type="scientific">Duncaniella dubosii</name>
    <dbReference type="NCBI Taxonomy" id="2518971"/>
    <lineage>
        <taxon>Bacteria</taxon>
        <taxon>Pseudomonadati</taxon>
        <taxon>Bacteroidota</taxon>
        <taxon>Bacteroidia</taxon>
        <taxon>Bacteroidales</taxon>
        <taxon>Muribaculaceae</taxon>
        <taxon>Duncaniella</taxon>
    </lineage>
</organism>
<accession>A0A4P7W2M0</accession>
<dbReference type="NCBIfam" id="TIGR00199">
    <property type="entry name" value="PncC_domain"/>
    <property type="match status" value="1"/>
</dbReference>
<dbReference type="EMBL" id="CP039396">
    <property type="protein sequence ID" value="QCD42206.1"/>
    <property type="molecule type" value="Genomic_DNA"/>
</dbReference>
<evidence type="ECO:0000313" key="4">
    <source>
        <dbReference type="Proteomes" id="UP000297149"/>
    </source>
</evidence>
<reference evidence="4" key="1">
    <citation type="submission" date="2019-02" db="EMBL/GenBank/DDBJ databases">
        <title>Isolation and identification of novel species under the genus Muribaculum.</title>
        <authorList>
            <person name="Miyake S."/>
            <person name="Ding Y."/>
            <person name="Low A."/>
            <person name="Soh M."/>
            <person name="Seedorf H."/>
        </authorList>
    </citation>
    <scope>NUCLEOTIDE SEQUENCE [LARGE SCALE GENOMIC DNA]</scope>
    <source>
        <strain evidence="4">H5</strain>
    </source>
</reference>